<evidence type="ECO:0000313" key="1">
    <source>
        <dbReference type="EMBL" id="OXA56554.1"/>
    </source>
</evidence>
<dbReference type="EMBL" id="LNIX01000004">
    <property type="protein sequence ID" value="OXA56554.1"/>
    <property type="molecule type" value="Genomic_DNA"/>
</dbReference>
<comment type="caution">
    <text evidence="1">The sequence shown here is derived from an EMBL/GenBank/DDBJ whole genome shotgun (WGS) entry which is preliminary data.</text>
</comment>
<reference evidence="1 2" key="1">
    <citation type="submission" date="2015-12" db="EMBL/GenBank/DDBJ databases">
        <title>The genome of Folsomia candida.</title>
        <authorList>
            <person name="Faddeeva A."/>
            <person name="Derks M.F."/>
            <person name="Anvar Y."/>
            <person name="Smit S."/>
            <person name="Van Straalen N."/>
            <person name="Roelofs D."/>
        </authorList>
    </citation>
    <scope>NUCLEOTIDE SEQUENCE [LARGE SCALE GENOMIC DNA]</scope>
    <source>
        <strain evidence="1 2">VU population</strain>
        <tissue evidence="1">Whole body</tissue>
    </source>
</reference>
<gene>
    <name evidence="1" type="ORF">Fcan01_09891</name>
</gene>
<accession>A0A226EHP5</accession>
<dbReference type="AlphaFoldDB" id="A0A226EHP5"/>
<name>A0A226EHP5_FOLCA</name>
<organism evidence="1 2">
    <name type="scientific">Folsomia candida</name>
    <name type="common">Springtail</name>
    <dbReference type="NCBI Taxonomy" id="158441"/>
    <lineage>
        <taxon>Eukaryota</taxon>
        <taxon>Metazoa</taxon>
        <taxon>Ecdysozoa</taxon>
        <taxon>Arthropoda</taxon>
        <taxon>Hexapoda</taxon>
        <taxon>Collembola</taxon>
        <taxon>Entomobryomorpha</taxon>
        <taxon>Isotomoidea</taxon>
        <taxon>Isotomidae</taxon>
        <taxon>Proisotominae</taxon>
        <taxon>Folsomia</taxon>
    </lineage>
</organism>
<proteinExistence type="predicted"/>
<sequence>MEPPPNKVKITKTFLIERGTKPIVKFLGEDEDGNLVELTEDVVSPDGVMTAVTRPTTTRGFAINPYRPKIDWTPPRQGSLNAAIWNDLNLFLGDTFTGHESDLKTALPEKEITRTVTLNAVSYVIYMKTGSIRWKDQRGRWQRMCNEDRCTKKSYNTDGKCDEHYMRWNYMRVAAVSDTMYGVSIGKTFQNSKSPKTCISHYHPHDEDGTPVFQNLAGSAEETDMMERVGQMATAVCEMLGGQMDGRRIKYGLMRIEASSNWTSEYVQRMKTVVEWMSGQKLVFDVDAEFDVESINLKPLYDRIKPKLSLFKS</sequence>
<evidence type="ECO:0000313" key="2">
    <source>
        <dbReference type="Proteomes" id="UP000198287"/>
    </source>
</evidence>
<dbReference type="Proteomes" id="UP000198287">
    <property type="component" value="Unassembled WGS sequence"/>
</dbReference>
<keyword evidence="2" id="KW-1185">Reference proteome</keyword>
<protein>
    <submittedName>
        <fullName evidence="1">Uncharacterized protein</fullName>
    </submittedName>
</protein>